<comment type="similarity">
    <text evidence="1 8">Belongs to the cytochrome P450 family.</text>
</comment>
<dbReference type="EMBL" id="MN738177">
    <property type="protein sequence ID" value="QUN00502.1"/>
    <property type="molecule type" value="mRNA"/>
</dbReference>
<dbReference type="Gene3D" id="1.10.630.10">
    <property type="entry name" value="Cytochrome P450"/>
    <property type="match status" value="1"/>
</dbReference>
<keyword evidence="3 7" id="KW-0479">Metal-binding</keyword>
<dbReference type="InterPro" id="IPR050651">
    <property type="entry name" value="Plant_Cytochrome_P450_Monoox"/>
</dbReference>
<dbReference type="GO" id="GO:0016705">
    <property type="term" value="F:oxidoreductase activity, acting on paired donors, with incorporation or reduction of molecular oxygen"/>
    <property type="evidence" value="ECO:0007669"/>
    <property type="project" value="InterPro"/>
</dbReference>
<dbReference type="InterPro" id="IPR002401">
    <property type="entry name" value="Cyt_P450_E_grp-I"/>
</dbReference>
<dbReference type="GO" id="GO:0020037">
    <property type="term" value="F:heme binding"/>
    <property type="evidence" value="ECO:0007669"/>
    <property type="project" value="InterPro"/>
</dbReference>
<keyword evidence="6 8" id="KW-0503">Monooxygenase</keyword>
<dbReference type="GO" id="GO:0004497">
    <property type="term" value="F:monooxygenase activity"/>
    <property type="evidence" value="ECO:0007669"/>
    <property type="project" value="UniProtKB-KW"/>
</dbReference>
<evidence type="ECO:0000313" key="10">
    <source>
        <dbReference type="EMBL" id="QUN00502.1"/>
    </source>
</evidence>
<evidence type="ECO:0000256" key="3">
    <source>
        <dbReference type="ARBA" id="ARBA00022723"/>
    </source>
</evidence>
<sequence>MEALFSTLFVLLICIFFYHLKRSKNKKSTTPLPEANGGWPVIGHMLCFRGPKPFHDRLTEMADEYGPAFTIRMGSHRILVLSSLELAKECFTTHDRVFSNRPNLTSSKLIGYDHAMFGITPDQTYWRDARKMAVGKLLSNRRLDMLSRIRASEVEMAVRELYKNFIDNGEPKNGVLVDMEKWVADMVNNFFVRLLGGKRYFGANPDVEEGEAKRCRKLVEDVFHVYFMSFMFSDQIPYLGWLDNLIGSKKAMKEYGKEIDSLVGGWLEEHKQKRLLGVKVKEEEEDFIDVMLNNQEELSKMSDYAPDTIIKATCINLMGAGSDTIQIGVKSALRSVINNPDVLRKAQEELDTHVGKDRCVDESDINNLIYLQAIVKEVLRHDPPTHLIGLRVSTEDITLSTGQHVPAGTDLIINSWKVHHDEKAWSNPNEFQPERFLSDYKDRDVKGRNYEFIPFGSGRRVCIGMSLAMRMLSLSLASLLQSFEFSKAESSGLKFRLKPRLDPKLYVD</sequence>
<evidence type="ECO:0000256" key="7">
    <source>
        <dbReference type="PIRSR" id="PIRSR602401-1"/>
    </source>
</evidence>
<dbReference type="AlphaFoldDB" id="A0A8T8L8F7"/>
<evidence type="ECO:0000256" key="8">
    <source>
        <dbReference type="RuleBase" id="RU000461"/>
    </source>
</evidence>
<reference evidence="10" key="1">
    <citation type="submission" date="2019-11" db="EMBL/GenBank/DDBJ databases">
        <authorList>
            <person name="Zhou J.W."/>
        </authorList>
    </citation>
    <scope>NUCLEOTIDE SEQUENCE</scope>
</reference>
<keyword evidence="5 7" id="KW-0408">Iron</keyword>
<dbReference type="InterPro" id="IPR017972">
    <property type="entry name" value="Cyt_P450_CS"/>
</dbReference>
<evidence type="ECO:0000256" key="2">
    <source>
        <dbReference type="ARBA" id="ARBA00022617"/>
    </source>
</evidence>
<dbReference type="PRINTS" id="PR00385">
    <property type="entry name" value="P450"/>
</dbReference>
<protein>
    <submittedName>
        <fullName evidence="10">Cytochrome P450 82AS1</fullName>
    </submittedName>
</protein>
<dbReference type="SUPFAM" id="SSF48264">
    <property type="entry name" value="Cytochrome P450"/>
    <property type="match status" value="1"/>
</dbReference>
<dbReference type="InterPro" id="IPR036396">
    <property type="entry name" value="Cyt_P450_sf"/>
</dbReference>
<organism evidence="10">
    <name type="scientific">Tripterygium wilfordii</name>
    <name type="common">Thunder God vine</name>
    <dbReference type="NCBI Taxonomy" id="458696"/>
    <lineage>
        <taxon>Eukaryota</taxon>
        <taxon>Viridiplantae</taxon>
        <taxon>Streptophyta</taxon>
        <taxon>Embryophyta</taxon>
        <taxon>Tracheophyta</taxon>
        <taxon>Spermatophyta</taxon>
        <taxon>Magnoliopsida</taxon>
        <taxon>eudicotyledons</taxon>
        <taxon>Gunneridae</taxon>
        <taxon>Pentapetalae</taxon>
        <taxon>rosids</taxon>
        <taxon>fabids</taxon>
        <taxon>Celastrales</taxon>
        <taxon>Celastraceae</taxon>
        <taxon>Tripterygium</taxon>
    </lineage>
</organism>
<dbReference type="InterPro" id="IPR001128">
    <property type="entry name" value="Cyt_P450"/>
</dbReference>
<feature type="chain" id="PRO_5035910039" evidence="9">
    <location>
        <begin position="24"/>
        <end position="508"/>
    </location>
</feature>
<feature type="binding site" description="axial binding residue" evidence="7">
    <location>
        <position position="462"/>
    </location>
    <ligand>
        <name>heme</name>
        <dbReference type="ChEBI" id="CHEBI:30413"/>
    </ligand>
    <ligandPart>
        <name>Fe</name>
        <dbReference type="ChEBI" id="CHEBI:18248"/>
    </ligandPart>
</feature>
<evidence type="ECO:0000256" key="9">
    <source>
        <dbReference type="SAM" id="SignalP"/>
    </source>
</evidence>
<dbReference type="GO" id="GO:0005506">
    <property type="term" value="F:iron ion binding"/>
    <property type="evidence" value="ECO:0007669"/>
    <property type="project" value="InterPro"/>
</dbReference>
<proteinExistence type="evidence at transcript level"/>
<dbReference type="Pfam" id="PF00067">
    <property type="entry name" value="p450"/>
    <property type="match status" value="1"/>
</dbReference>
<keyword evidence="9" id="KW-0732">Signal</keyword>
<evidence type="ECO:0000256" key="4">
    <source>
        <dbReference type="ARBA" id="ARBA00023002"/>
    </source>
</evidence>
<keyword evidence="4 8" id="KW-0560">Oxidoreductase</keyword>
<evidence type="ECO:0000256" key="1">
    <source>
        <dbReference type="ARBA" id="ARBA00010617"/>
    </source>
</evidence>
<evidence type="ECO:0000256" key="6">
    <source>
        <dbReference type="ARBA" id="ARBA00023033"/>
    </source>
</evidence>
<evidence type="ECO:0000256" key="5">
    <source>
        <dbReference type="ARBA" id="ARBA00023004"/>
    </source>
</evidence>
<dbReference type="FunFam" id="1.10.630.10:FF:000026">
    <property type="entry name" value="Cytochrome P450 82C4"/>
    <property type="match status" value="1"/>
</dbReference>
<feature type="signal peptide" evidence="9">
    <location>
        <begin position="1"/>
        <end position="23"/>
    </location>
</feature>
<dbReference type="PANTHER" id="PTHR47947:SF29">
    <property type="entry name" value="CYTOCHROME P450 CYP82D47-LIKE"/>
    <property type="match status" value="1"/>
</dbReference>
<dbReference type="PANTHER" id="PTHR47947">
    <property type="entry name" value="CYTOCHROME P450 82C3-RELATED"/>
    <property type="match status" value="1"/>
</dbReference>
<dbReference type="PRINTS" id="PR00463">
    <property type="entry name" value="EP450I"/>
</dbReference>
<keyword evidence="2 7" id="KW-0349">Heme</keyword>
<comment type="cofactor">
    <cofactor evidence="7">
        <name>heme</name>
        <dbReference type="ChEBI" id="CHEBI:30413"/>
    </cofactor>
</comment>
<dbReference type="PROSITE" id="PS00086">
    <property type="entry name" value="CYTOCHROME_P450"/>
    <property type="match status" value="1"/>
</dbReference>
<accession>A0A8T8L8F7</accession>
<name>A0A8T8L8F7_TRIWF</name>